<keyword evidence="3" id="KW-1185">Reference proteome</keyword>
<dbReference type="Pfam" id="PF01266">
    <property type="entry name" value="DAO"/>
    <property type="match status" value="1"/>
</dbReference>
<comment type="caution">
    <text evidence="2">The sequence shown here is derived from an EMBL/GenBank/DDBJ whole genome shotgun (WGS) entry which is preliminary data.</text>
</comment>
<accession>A0A8H7BW52</accession>
<dbReference type="PANTHER" id="PTHR13847">
    <property type="entry name" value="SARCOSINE DEHYDROGENASE-RELATED"/>
    <property type="match status" value="1"/>
</dbReference>
<dbReference type="PANTHER" id="PTHR13847:SF260">
    <property type="entry name" value="FAD DEPENDENT OXIDOREDUCTASE DOMAIN-CONTAINING PROTEIN"/>
    <property type="match status" value="1"/>
</dbReference>
<dbReference type="Gene3D" id="3.30.9.10">
    <property type="entry name" value="D-Amino Acid Oxidase, subunit A, domain 2"/>
    <property type="match status" value="1"/>
</dbReference>
<dbReference type="GO" id="GO:0005737">
    <property type="term" value="C:cytoplasm"/>
    <property type="evidence" value="ECO:0007669"/>
    <property type="project" value="TreeGrafter"/>
</dbReference>
<dbReference type="OrthoDB" id="429143at2759"/>
<evidence type="ECO:0000313" key="3">
    <source>
        <dbReference type="Proteomes" id="UP000605846"/>
    </source>
</evidence>
<proteinExistence type="predicted"/>
<evidence type="ECO:0000259" key="1">
    <source>
        <dbReference type="Pfam" id="PF01266"/>
    </source>
</evidence>
<dbReference type="EMBL" id="JABAYA010000003">
    <property type="protein sequence ID" value="KAF7732362.1"/>
    <property type="molecule type" value="Genomic_DNA"/>
</dbReference>
<protein>
    <recommendedName>
        <fullName evidence="1">FAD dependent oxidoreductase domain-containing protein</fullName>
    </recommendedName>
</protein>
<sequence>MSTAYWLQQLRPDLSVVVIEARGVSSGATGRNGGIICPTLNDDYMDLVKAYGVESANRLIEFDHRNVEALKEFLKQHGDNDKGWFDPELTWQKQGMILAWASPEEATESRIGAERLAETYSEYKVLSAEEIREITKLDAYCGGLQIKTAGVVWAAKIVFCLARAVQNHARIVTHTHVDHVKRVGNLCQVHTSRGVIEAGRVAYCTNGWTRDLLQLFQNHLAPVRNQVLSFRASPTTPKMDFLLSANRGYQYMSQRPNGDIIMGGMRDTVGNKQQYEDDDSTINLTVSNALRQHMRDTIKVSDVPDREWTGVMGFSMRDGFPFVGELHTFGMDRQFIAAGFTGHGMPRTFLSGRALAQLLTDQPLDDWFPEQFLVQHPSREYLHKESKI</sequence>
<dbReference type="Gene3D" id="3.50.50.60">
    <property type="entry name" value="FAD/NAD(P)-binding domain"/>
    <property type="match status" value="1"/>
</dbReference>
<dbReference type="InterPro" id="IPR006076">
    <property type="entry name" value="FAD-dep_OxRdtase"/>
</dbReference>
<dbReference type="Proteomes" id="UP000605846">
    <property type="component" value="Unassembled WGS sequence"/>
</dbReference>
<reference evidence="2" key="1">
    <citation type="submission" date="2020-01" db="EMBL/GenBank/DDBJ databases">
        <title>Genome Sequencing of Three Apophysomyces-Like Fungal Strains Confirms a Novel Fungal Genus in the Mucoromycota with divergent Burkholderia-like Endosymbiotic Bacteria.</title>
        <authorList>
            <person name="Stajich J.E."/>
            <person name="Macias A.M."/>
            <person name="Carter-House D."/>
            <person name="Lovett B."/>
            <person name="Kasson L.R."/>
            <person name="Berry K."/>
            <person name="Grigoriev I."/>
            <person name="Chang Y."/>
            <person name="Spatafora J."/>
            <person name="Kasson M.T."/>
        </authorList>
    </citation>
    <scope>NUCLEOTIDE SEQUENCE</scope>
    <source>
        <strain evidence="2">NRRL A-21654</strain>
    </source>
</reference>
<feature type="domain" description="FAD dependent oxidoreductase" evidence="1">
    <location>
        <begin position="2"/>
        <end position="358"/>
    </location>
</feature>
<organism evidence="2 3">
    <name type="scientific">Apophysomyces ossiformis</name>
    <dbReference type="NCBI Taxonomy" id="679940"/>
    <lineage>
        <taxon>Eukaryota</taxon>
        <taxon>Fungi</taxon>
        <taxon>Fungi incertae sedis</taxon>
        <taxon>Mucoromycota</taxon>
        <taxon>Mucoromycotina</taxon>
        <taxon>Mucoromycetes</taxon>
        <taxon>Mucorales</taxon>
        <taxon>Mucorineae</taxon>
        <taxon>Mucoraceae</taxon>
        <taxon>Apophysomyces</taxon>
    </lineage>
</organism>
<name>A0A8H7BW52_9FUNG</name>
<dbReference type="SUPFAM" id="SSF51905">
    <property type="entry name" value="FAD/NAD(P)-binding domain"/>
    <property type="match status" value="1"/>
</dbReference>
<dbReference type="AlphaFoldDB" id="A0A8H7BW52"/>
<gene>
    <name evidence="2" type="ORF">EC973_005258</name>
</gene>
<evidence type="ECO:0000313" key="2">
    <source>
        <dbReference type="EMBL" id="KAF7732362.1"/>
    </source>
</evidence>
<dbReference type="InterPro" id="IPR036188">
    <property type="entry name" value="FAD/NAD-bd_sf"/>
</dbReference>